<keyword evidence="1" id="KW-1133">Transmembrane helix</keyword>
<reference evidence="2" key="1">
    <citation type="journal article" date="2020" name="Stud. Mycol.">
        <title>101 Dothideomycetes genomes: a test case for predicting lifestyles and emergence of pathogens.</title>
        <authorList>
            <person name="Haridas S."/>
            <person name="Albert R."/>
            <person name="Binder M."/>
            <person name="Bloem J."/>
            <person name="Labutti K."/>
            <person name="Salamov A."/>
            <person name="Andreopoulos B."/>
            <person name="Baker S."/>
            <person name="Barry K."/>
            <person name="Bills G."/>
            <person name="Bluhm B."/>
            <person name="Cannon C."/>
            <person name="Castanera R."/>
            <person name="Culley D."/>
            <person name="Daum C."/>
            <person name="Ezra D."/>
            <person name="Gonzalez J."/>
            <person name="Henrissat B."/>
            <person name="Kuo A."/>
            <person name="Liang C."/>
            <person name="Lipzen A."/>
            <person name="Lutzoni F."/>
            <person name="Magnuson J."/>
            <person name="Mondo S."/>
            <person name="Nolan M."/>
            <person name="Ohm R."/>
            <person name="Pangilinan J."/>
            <person name="Park H.-J."/>
            <person name="Ramirez L."/>
            <person name="Alfaro M."/>
            <person name="Sun H."/>
            <person name="Tritt A."/>
            <person name="Yoshinaga Y."/>
            <person name="Zwiers L.-H."/>
            <person name="Turgeon B."/>
            <person name="Goodwin S."/>
            <person name="Spatafora J."/>
            <person name="Crous P."/>
            <person name="Grigoriev I."/>
        </authorList>
    </citation>
    <scope>NUCLEOTIDE SEQUENCE</scope>
    <source>
        <strain evidence="2">CBS 279.74</strain>
    </source>
</reference>
<keyword evidence="3" id="KW-1185">Reference proteome</keyword>
<dbReference type="Proteomes" id="UP000799428">
    <property type="component" value="Unassembled WGS sequence"/>
</dbReference>
<proteinExistence type="predicted"/>
<keyword evidence="1" id="KW-0472">Membrane</keyword>
<dbReference type="AlphaFoldDB" id="A0A6G1JVM2"/>
<gene>
    <name evidence="2" type="ORF">K504DRAFT_163746</name>
</gene>
<sequence>MLECSGLVRPLQRAKAFGFLLGLVIIYLGLATILASCTIVFVHLILSAVDILPPTPLLYMFIPTAMIPYWTLENPYMGALNHGKRSQKAPRNYVSGDKASQTGQKMGCRKMLCRVSCVVCRVSC</sequence>
<evidence type="ECO:0000313" key="2">
    <source>
        <dbReference type="EMBL" id="KAF2704322.1"/>
    </source>
</evidence>
<feature type="transmembrane region" description="Helical" evidence="1">
    <location>
        <begin position="51"/>
        <end position="72"/>
    </location>
</feature>
<feature type="transmembrane region" description="Helical" evidence="1">
    <location>
        <begin position="19"/>
        <end position="45"/>
    </location>
</feature>
<dbReference type="EMBL" id="MU005783">
    <property type="protein sequence ID" value="KAF2704322.1"/>
    <property type="molecule type" value="Genomic_DNA"/>
</dbReference>
<organism evidence="2 3">
    <name type="scientific">Pleomassaria siparia CBS 279.74</name>
    <dbReference type="NCBI Taxonomy" id="1314801"/>
    <lineage>
        <taxon>Eukaryota</taxon>
        <taxon>Fungi</taxon>
        <taxon>Dikarya</taxon>
        <taxon>Ascomycota</taxon>
        <taxon>Pezizomycotina</taxon>
        <taxon>Dothideomycetes</taxon>
        <taxon>Pleosporomycetidae</taxon>
        <taxon>Pleosporales</taxon>
        <taxon>Pleomassariaceae</taxon>
        <taxon>Pleomassaria</taxon>
    </lineage>
</organism>
<accession>A0A6G1JVM2</accession>
<name>A0A6G1JVM2_9PLEO</name>
<keyword evidence="1" id="KW-0812">Transmembrane</keyword>
<evidence type="ECO:0000256" key="1">
    <source>
        <dbReference type="SAM" id="Phobius"/>
    </source>
</evidence>
<evidence type="ECO:0000313" key="3">
    <source>
        <dbReference type="Proteomes" id="UP000799428"/>
    </source>
</evidence>
<protein>
    <submittedName>
        <fullName evidence="2">Uncharacterized protein</fullName>
    </submittedName>
</protein>